<keyword evidence="1" id="KW-0812">Transmembrane</keyword>
<dbReference type="AlphaFoldDB" id="A0A1I2P5P5"/>
<proteinExistence type="predicted"/>
<feature type="transmembrane region" description="Helical" evidence="1">
    <location>
        <begin position="76"/>
        <end position="97"/>
    </location>
</feature>
<gene>
    <name evidence="2" type="ORF">SAMN04488063_1464</name>
</gene>
<accession>A0A1I2P5P5</accession>
<protein>
    <submittedName>
        <fullName evidence="2">Uncharacterized protein</fullName>
    </submittedName>
</protein>
<dbReference type="EMBL" id="FOOQ01000001">
    <property type="protein sequence ID" value="SFG11485.1"/>
    <property type="molecule type" value="Genomic_DNA"/>
</dbReference>
<feature type="transmembrane region" description="Helical" evidence="1">
    <location>
        <begin position="6"/>
        <end position="25"/>
    </location>
</feature>
<evidence type="ECO:0000313" key="3">
    <source>
        <dbReference type="Proteomes" id="UP000198876"/>
    </source>
</evidence>
<keyword evidence="3" id="KW-1185">Reference proteome</keyword>
<reference evidence="3" key="1">
    <citation type="submission" date="2016-10" db="EMBL/GenBank/DDBJ databases">
        <authorList>
            <person name="Varghese N."/>
            <person name="Submissions S."/>
        </authorList>
    </citation>
    <scope>NUCLEOTIDE SEQUENCE [LARGE SCALE GENOMIC DNA]</scope>
    <source>
        <strain evidence="3">CGMCC 1.7739</strain>
    </source>
</reference>
<feature type="transmembrane region" description="Helical" evidence="1">
    <location>
        <begin position="37"/>
        <end position="56"/>
    </location>
</feature>
<keyword evidence="1" id="KW-1133">Transmembrane helix</keyword>
<dbReference type="STRING" id="553467.SAMN04488063_1464"/>
<evidence type="ECO:0000313" key="2">
    <source>
        <dbReference type="EMBL" id="SFG11485.1"/>
    </source>
</evidence>
<sequence length="109" mass="11597">MLPPSTLPDFALSGTALAAATLWFLRRRGSPLRGISTLGTLVALLGVVALLLFTLLRFGYVDAVLSPSSGLNYGPFWRVLPAIAAEGLSVVLLFVTLTKGLSRPAKQTW</sequence>
<keyword evidence="1" id="KW-0472">Membrane</keyword>
<name>A0A1I2P5P5_9EURY</name>
<organism evidence="2 3">
    <name type="scientific">Halopelagius inordinatus</name>
    <dbReference type="NCBI Taxonomy" id="553467"/>
    <lineage>
        <taxon>Archaea</taxon>
        <taxon>Methanobacteriati</taxon>
        <taxon>Methanobacteriota</taxon>
        <taxon>Stenosarchaea group</taxon>
        <taxon>Halobacteria</taxon>
        <taxon>Halobacteriales</taxon>
        <taxon>Haloferacaceae</taxon>
    </lineage>
</organism>
<dbReference type="Proteomes" id="UP000198876">
    <property type="component" value="Unassembled WGS sequence"/>
</dbReference>
<evidence type="ECO:0000256" key="1">
    <source>
        <dbReference type="SAM" id="Phobius"/>
    </source>
</evidence>